<organism evidence="1 2">
    <name type="scientific">Actinomadura sediminis</name>
    <dbReference type="NCBI Taxonomy" id="1038904"/>
    <lineage>
        <taxon>Bacteria</taxon>
        <taxon>Bacillati</taxon>
        <taxon>Actinomycetota</taxon>
        <taxon>Actinomycetes</taxon>
        <taxon>Streptosporangiales</taxon>
        <taxon>Thermomonosporaceae</taxon>
        <taxon>Actinomadura</taxon>
    </lineage>
</organism>
<dbReference type="RefSeq" id="WP_378300076.1">
    <property type="nucleotide sequence ID" value="NZ_JBHTJA010000034.1"/>
</dbReference>
<evidence type="ECO:0000313" key="1">
    <source>
        <dbReference type="EMBL" id="MFD0902369.1"/>
    </source>
</evidence>
<dbReference type="Gene3D" id="3.30.420.10">
    <property type="entry name" value="Ribonuclease H-like superfamily/Ribonuclease H"/>
    <property type="match status" value="1"/>
</dbReference>
<gene>
    <name evidence="1" type="ORF">ACFQ11_18365</name>
</gene>
<accession>A0ABW3EUX5</accession>
<comment type="caution">
    <text evidence="1">The sequence shown here is derived from an EMBL/GenBank/DDBJ whole genome shotgun (WGS) entry which is preliminary data.</text>
</comment>
<dbReference type="EMBL" id="JBHTJA010000034">
    <property type="protein sequence ID" value="MFD0902369.1"/>
    <property type="molecule type" value="Genomic_DNA"/>
</dbReference>
<evidence type="ECO:0000313" key="2">
    <source>
        <dbReference type="Proteomes" id="UP001596972"/>
    </source>
</evidence>
<dbReference type="Proteomes" id="UP001596972">
    <property type="component" value="Unassembled WGS sequence"/>
</dbReference>
<protein>
    <submittedName>
        <fullName evidence="1">Uncharacterized protein</fullName>
    </submittedName>
</protein>
<keyword evidence="2" id="KW-1185">Reference proteome</keyword>
<sequence length="172" mass="18687">MTEPRVVGIDPSLTATGVAHWSGKLHTYTPWKGLTGVPRIRDIRAQLYTCTQSADLVVIEGPAYSRQLGAGHHEAAGLWWAIVDLVHTRGTPYAVVPPTTLKRYATGKGNATKPDMRVAWLKRTGEDVRDDNAVDAAFLRAMGMDHLGCPVVEVPKTHRAALDAVAWPEVTA</sequence>
<reference evidence="2" key="1">
    <citation type="journal article" date="2019" name="Int. J. Syst. Evol. Microbiol.">
        <title>The Global Catalogue of Microorganisms (GCM) 10K type strain sequencing project: providing services to taxonomists for standard genome sequencing and annotation.</title>
        <authorList>
            <consortium name="The Broad Institute Genomics Platform"/>
            <consortium name="The Broad Institute Genome Sequencing Center for Infectious Disease"/>
            <person name="Wu L."/>
            <person name="Ma J."/>
        </authorList>
    </citation>
    <scope>NUCLEOTIDE SEQUENCE [LARGE SCALE GENOMIC DNA]</scope>
    <source>
        <strain evidence="2">JCM 31202</strain>
    </source>
</reference>
<dbReference type="InterPro" id="IPR036397">
    <property type="entry name" value="RNaseH_sf"/>
</dbReference>
<dbReference type="SUPFAM" id="SSF53098">
    <property type="entry name" value="Ribonuclease H-like"/>
    <property type="match status" value="1"/>
</dbReference>
<dbReference type="InterPro" id="IPR012337">
    <property type="entry name" value="RNaseH-like_sf"/>
</dbReference>
<proteinExistence type="predicted"/>
<name>A0ABW3EUX5_9ACTN</name>